<sequence>MKSHRETINALCIGESFKKKSYVDLRIVELSSSFGSQRNVVERVRCVEVSSVDTPKLQVKNVIIFKKCNKEISYLCR</sequence>
<accession>A0ABD2C159</accession>
<keyword evidence="2" id="KW-1185">Reference proteome</keyword>
<evidence type="ECO:0000313" key="2">
    <source>
        <dbReference type="Proteomes" id="UP001607303"/>
    </source>
</evidence>
<comment type="caution">
    <text evidence="1">The sequence shown here is derived from an EMBL/GenBank/DDBJ whole genome shotgun (WGS) entry which is preliminary data.</text>
</comment>
<proteinExistence type="predicted"/>
<reference evidence="1 2" key="1">
    <citation type="journal article" date="2024" name="Ann. Entomol. Soc. Am.">
        <title>Genomic analyses of the southern and eastern yellowjacket wasps (Hymenoptera: Vespidae) reveal evolutionary signatures of social life.</title>
        <authorList>
            <person name="Catto M.A."/>
            <person name="Caine P.B."/>
            <person name="Orr S.E."/>
            <person name="Hunt B.G."/>
            <person name="Goodisman M.A.D."/>
        </authorList>
    </citation>
    <scope>NUCLEOTIDE SEQUENCE [LARGE SCALE GENOMIC DNA]</scope>
    <source>
        <strain evidence="1">232</strain>
        <tissue evidence="1">Head and thorax</tissue>
    </source>
</reference>
<evidence type="ECO:0000313" key="1">
    <source>
        <dbReference type="EMBL" id="KAL2738565.1"/>
    </source>
</evidence>
<name>A0ABD2C159_VESMC</name>
<organism evidence="1 2">
    <name type="scientific">Vespula maculifrons</name>
    <name type="common">Eastern yellow jacket</name>
    <name type="synonym">Wasp</name>
    <dbReference type="NCBI Taxonomy" id="7453"/>
    <lineage>
        <taxon>Eukaryota</taxon>
        <taxon>Metazoa</taxon>
        <taxon>Ecdysozoa</taxon>
        <taxon>Arthropoda</taxon>
        <taxon>Hexapoda</taxon>
        <taxon>Insecta</taxon>
        <taxon>Pterygota</taxon>
        <taxon>Neoptera</taxon>
        <taxon>Endopterygota</taxon>
        <taxon>Hymenoptera</taxon>
        <taxon>Apocrita</taxon>
        <taxon>Aculeata</taxon>
        <taxon>Vespoidea</taxon>
        <taxon>Vespidae</taxon>
        <taxon>Vespinae</taxon>
        <taxon>Vespula</taxon>
    </lineage>
</organism>
<dbReference type="Proteomes" id="UP001607303">
    <property type="component" value="Unassembled WGS sequence"/>
</dbReference>
<dbReference type="AlphaFoldDB" id="A0ABD2C159"/>
<dbReference type="EMBL" id="JAYRBN010000063">
    <property type="protein sequence ID" value="KAL2738565.1"/>
    <property type="molecule type" value="Genomic_DNA"/>
</dbReference>
<gene>
    <name evidence="1" type="ORF">V1477_011924</name>
</gene>
<protein>
    <submittedName>
        <fullName evidence="1">Uncharacterized protein</fullName>
    </submittedName>
</protein>